<reference evidence="2" key="1">
    <citation type="journal article" date="2022" name="Plant J.">
        <title>Strategies of tolerance reflected in two North American maple genomes.</title>
        <authorList>
            <person name="McEvoy S.L."/>
            <person name="Sezen U.U."/>
            <person name="Trouern-Trend A."/>
            <person name="McMahon S.M."/>
            <person name="Schaberg P.G."/>
            <person name="Yang J."/>
            <person name="Wegrzyn J.L."/>
            <person name="Swenson N.G."/>
        </authorList>
    </citation>
    <scope>NUCLEOTIDE SEQUENCE</scope>
    <source>
        <strain evidence="2">NS2018</strain>
    </source>
</reference>
<feature type="region of interest" description="Disordered" evidence="1">
    <location>
        <begin position="95"/>
        <end position="121"/>
    </location>
</feature>
<dbReference type="EMBL" id="JAUESC010000381">
    <property type="protein sequence ID" value="KAK0589131.1"/>
    <property type="molecule type" value="Genomic_DNA"/>
</dbReference>
<comment type="caution">
    <text evidence="2">The sequence shown here is derived from an EMBL/GenBank/DDBJ whole genome shotgun (WGS) entry which is preliminary data.</text>
</comment>
<evidence type="ECO:0000313" key="2">
    <source>
        <dbReference type="EMBL" id="KAK0589131.1"/>
    </source>
</evidence>
<evidence type="ECO:0000313" key="3">
    <source>
        <dbReference type="Proteomes" id="UP001168877"/>
    </source>
</evidence>
<evidence type="ECO:0000256" key="1">
    <source>
        <dbReference type="SAM" id="MobiDB-lite"/>
    </source>
</evidence>
<dbReference type="Proteomes" id="UP001168877">
    <property type="component" value="Unassembled WGS sequence"/>
</dbReference>
<organism evidence="2 3">
    <name type="scientific">Acer saccharum</name>
    <name type="common">Sugar maple</name>
    <dbReference type="NCBI Taxonomy" id="4024"/>
    <lineage>
        <taxon>Eukaryota</taxon>
        <taxon>Viridiplantae</taxon>
        <taxon>Streptophyta</taxon>
        <taxon>Embryophyta</taxon>
        <taxon>Tracheophyta</taxon>
        <taxon>Spermatophyta</taxon>
        <taxon>Magnoliopsida</taxon>
        <taxon>eudicotyledons</taxon>
        <taxon>Gunneridae</taxon>
        <taxon>Pentapetalae</taxon>
        <taxon>rosids</taxon>
        <taxon>malvids</taxon>
        <taxon>Sapindales</taxon>
        <taxon>Sapindaceae</taxon>
        <taxon>Hippocastanoideae</taxon>
        <taxon>Acereae</taxon>
        <taxon>Acer</taxon>
    </lineage>
</organism>
<sequence length="181" mass="19692">MEATNAKDRAISFLEQLADSQRELALTLKKAKSLEAEIPVKIGQAVEVFKASKWFDELLEKEYDQGVNECHYLIRLTHPVLELKSLDNAIAKMTTQKEEDSKSSDEAIAKSDQTEEEGDQVEEEGSQVLLCKATHMQDHAFSVSCCSSGGAGGGICTEDFSASCFELGGGTCLLCGDQVYA</sequence>
<dbReference type="AlphaFoldDB" id="A0AA39SAJ4"/>
<keyword evidence="3" id="KW-1185">Reference proteome</keyword>
<gene>
    <name evidence="2" type="ORF">LWI29_010076</name>
</gene>
<name>A0AA39SAJ4_ACESA</name>
<accession>A0AA39SAJ4</accession>
<reference evidence="2" key="2">
    <citation type="submission" date="2023-06" db="EMBL/GenBank/DDBJ databases">
        <authorList>
            <person name="Swenson N.G."/>
            <person name="Wegrzyn J.L."/>
            <person name="Mcevoy S.L."/>
        </authorList>
    </citation>
    <scope>NUCLEOTIDE SEQUENCE</scope>
    <source>
        <strain evidence="2">NS2018</strain>
        <tissue evidence="2">Leaf</tissue>
    </source>
</reference>
<protein>
    <submittedName>
        <fullName evidence="2">Uncharacterized protein</fullName>
    </submittedName>
</protein>
<feature type="compositionally biased region" description="Basic and acidic residues" evidence="1">
    <location>
        <begin position="95"/>
        <end position="113"/>
    </location>
</feature>
<proteinExistence type="predicted"/>